<sequence length="164" mass="17575">MYYGADKKNHGVFWKQVHQTKSESSRPSAGSVEGSDEVDEGDGSSPKLAHCEHAHCLDQPGSPSLLGESLLQRNLLQSILTPGILVVHDPRPCPPHRAALHDRKFLLDAPPLGRKTLCTDATTIYFGYTLVGVFVIHLLLGPSGFGIGISGKCRFDSTGASDGL</sequence>
<feature type="transmembrane region" description="Helical" evidence="2">
    <location>
        <begin position="125"/>
        <end position="147"/>
    </location>
</feature>
<keyword evidence="2" id="KW-0812">Transmembrane</keyword>
<dbReference type="AlphaFoldDB" id="A0A1D2MR72"/>
<protein>
    <submittedName>
        <fullName evidence="3">Uncharacterized protein</fullName>
    </submittedName>
</protein>
<reference evidence="3 4" key="1">
    <citation type="journal article" date="2016" name="Genome Biol. Evol.">
        <title>Gene Family Evolution Reflects Adaptation to Soil Environmental Stressors in the Genome of the Collembolan Orchesella cincta.</title>
        <authorList>
            <person name="Faddeeva-Vakhrusheva A."/>
            <person name="Derks M.F."/>
            <person name="Anvar S.Y."/>
            <person name="Agamennone V."/>
            <person name="Suring W."/>
            <person name="Smit S."/>
            <person name="van Straalen N.M."/>
            <person name="Roelofs D."/>
        </authorList>
    </citation>
    <scope>NUCLEOTIDE SEQUENCE [LARGE SCALE GENOMIC DNA]</scope>
    <source>
        <tissue evidence="3">Mixed pool</tissue>
    </source>
</reference>
<organism evidence="3 4">
    <name type="scientific">Orchesella cincta</name>
    <name type="common">Springtail</name>
    <name type="synonym">Podura cincta</name>
    <dbReference type="NCBI Taxonomy" id="48709"/>
    <lineage>
        <taxon>Eukaryota</taxon>
        <taxon>Metazoa</taxon>
        <taxon>Ecdysozoa</taxon>
        <taxon>Arthropoda</taxon>
        <taxon>Hexapoda</taxon>
        <taxon>Collembola</taxon>
        <taxon>Entomobryomorpha</taxon>
        <taxon>Entomobryoidea</taxon>
        <taxon>Orchesellidae</taxon>
        <taxon>Orchesellinae</taxon>
        <taxon>Orchesella</taxon>
    </lineage>
</organism>
<evidence type="ECO:0000313" key="3">
    <source>
        <dbReference type="EMBL" id="ODM95543.1"/>
    </source>
</evidence>
<comment type="caution">
    <text evidence="3">The sequence shown here is derived from an EMBL/GenBank/DDBJ whole genome shotgun (WGS) entry which is preliminary data.</text>
</comment>
<dbReference type="Proteomes" id="UP000094527">
    <property type="component" value="Unassembled WGS sequence"/>
</dbReference>
<feature type="region of interest" description="Disordered" evidence="1">
    <location>
        <begin position="16"/>
        <end position="46"/>
    </location>
</feature>
<name>A0A1D2MR72_ORCCI</name>
<keyword evidence="4" id="KW-1185">Reference proteome</keyword>
<proteinExistence type="predicted"/>
<dbReference type="EMBL" id="LJIJ01000656">
    <property type="protein sequence ID" value="ODM95543.1"/>
    <property type="molecule type" value="Genomic_DNA"/>
</dbReference>
<gene>
    <name evidence="3" type="ORF">Ocin01_11138</name>
</gene>
<accession>A0A1D2MR72</accession>
<keyword evidence="2" id="KW-0472">Membrane</keyword>
<evidence type="ECO:0000313" key="4">
    <source>
        <dbReference type="Proteomes" id="UP000094527"/>
    </source>
</evidence>
<keyword evidence="2" id="KW-1133">Transmembrane helix</keyword>
<evidence type="ECO:0000256" key="2">
    <source>
        <dbReference type="SAM" id="Phobius"/>
    </source>
</evidence>
<feature type="non-terminal residue" evidence="3">
    <location>
        <position position="164"/>
    </location>
</feature>
<evidence type="ECO:0000256" key="1">
    <source>
        <dbReference type="SAM" id="MobiDB-lite"/>
    </source>
</evidence>